<dbReference type="EMBL" id="BARW01001168">
    <property type="protein sequence ID" value="GAI72380.1"/>
    <property type="molecule type" value="Genomic_DNA"/>
</dbReference>
<dbReference type="InterPro" id="IPR029045">
    <property type="entry name" value="ClpP/crotonase-like_dom_sf"/>
</dbReference>
<proteinExistence type="predicted"/>
<dbReference type="InterPro" id="IPR014748">
    <property type="entry name" value="Enoyl-CoA_hydra_C"/>
</dbReference>
<evidence type="ECO:0000313" key="1">
    <source>
        <dbReference type="EMBL" id="GAI72380.1"/>
    </source>
</evidence>
<accession>X1SAB4</accession>
<dbReference type="SUPFAM" id="SSF52096">
    <property type="entry name" value="ClpP/crotonase"/>
    <property type="match status" value="1"/>
</dbReference>
<dbReference type="Gene3D" id="1.10.12.10">
    <property type="entry name" value="Lyase 2-enoyl-coa Hydratase, Chain A, domain 2"/>
    <property type="match status" value="1"/>
</dbReference>
<comment type="caution">
    <text evidence="1">The sequence shown here is derived from an EMBL/GenBank/DDBJ whole genome shotgun (WGS) entry which is preliminary data.</text>
</comment>
<reference evidence="1" key="1">
    <citation type="journal article" date="2014" name="Front. Microbiol.">
        <title>High frequency of phylogenetically diverse reductive dehalogenase-homologous genes in deep subseafloor sedimentary metagenomes.</title>
        <authorList>
            <person name="Kawai M."/>
            <person name="Futagami T."/>
            <person name="Toyoda A."/>
            <person name="Takaki Y."/>
            <person name="Nishi S."/>
            <person name="Hori S."/>
            <person name="Arai W."/>
            <person name="Tsubouchi T."/>
            <person name="Morono Y."/>
            <person name="Uchiyama I."/>
            <person name="Ito T."/>
            <person name="Fujiyama A."/>
            <person name="Inagaki F."/>
            <person name="Takami H."/>
        </authorList>
    </citation>
    <scope>NUCLEOTIDE SEQUENCE</scope>
    <source>
        <strain evidence="1">Expedition CK06-06</strain>
    </source>
</reference>
<name>X1SAB4_9ZZZZ</name>
<sequence>MNRVAKTSDELDSIIKKYTDELIESGPLGIGLAKKLIDDCYGKDVAFGLELETLISSQLLQTKDTVNAALARLQKTKPKWRWK</sequence>
<organism evidence="1">
    <name type="scientific">marine sediment metagenome</name>
    <dbReference type="NCBI Taxonomy" id="412755"/>
    <lineage>
        <taxon>unclassified sequences</taxon>
        <taxon>metagenomes</taxon>
        <taxon>ecological metagenomes</taxon>
    </lineage>
</organism>
<gene>
    <name evidence="1" type="ORF">S12H4_03964</name>
</gene>
<dbReference type="AlphaFoldDB" id="X1SAB4"/>
<protein>
    <submittedName>
        <fullName evidence="1">Uncharacterized protein</fullName>
    </submittedName>
</protein>